<dbReference type="InterPro" id="IPR043210">
    <property type="entry name" value="CD44_antigen-like"/>
</dbReference>
<dbReference type="FunFam" id="3.10.100.10:FF:000004">
    <property type="entry name" value="CD44 antigen isoform X2"/>
    <property type="match status" value="1"/>
</dbReference>
<evidence type="ECO:0000256" key="18">
    <source>
        <dbReference type="ARBA" id="ARBA00029917"/>
    </source>
</evidence>
<dbReference type="GO" id="GO:0016323">
    <property type="term" value="C:basolateral plasma membrane"/>
    <property type="evidence" value="ECO:0007669"/>
    <property type="project" value="TreeGrafter"/>
</dbReference>
<keyword evidence="8 26" id="KW-0812">Transmembrane</keyword>
<keyword evidence="12 26" id="KW-1133">Transmembrane helix</keyword>
<dbReference type="Proteomes" id="UP000694397">
    <property type="component" value="Chromosome 11"/>
</dbReference>
<evidence type="ECO:0000256" key="19">
    <source>
        <dbReference type="ARBA" id="ARBA00029928"/>
    </source>
</evidence>
<evidence type="ECO:0000256" key="12">
    <source>
        <dbReference type="ARBA" id="ARBA00022989"/>
    </source>
</evidence>
<keyword evidence="7" id="KW-0597">Phosphoprotein</keyword>
<dbReference type="GO" id="GO:0006954">
    <property type="term" value="P:inflammatory response"/>
    <property type="evidence" value="ECO:0007669"/>
    <property type="project" value="TreeGrafter"/>
</dbReference>
<dbReference type="SUPFAM" id="SSF56436">
    <property type="entry name" value="C-type lectin-like"/>
    <property type="match status" value="1"/>
</dbReference>
<evidence type="ECO:0000256" key="25">
    <source>
        <dbReference type="SAM" id="MobiDB-lite"/>
    </source>
</evidence>
<keyword evidence="9" id="KW-0732">Signal</keyword>
<dbReference type="PANTHER" id="PTHR10225">
    <property type="entry name" value="HYALURONAN RECEPTOR"/>
    <property type="match status" value="1"/>
</dbReference>
<dbReference type="GO" id="GO:0004896">
    <property type="term" value="F:cytokine receptor activity"/>
    <property type="evidence" value="ECO:0007669"/>
    <property type="project" value="TreeGrafter"/>
</dbReference>
<evidence type="ECO:0000256" key="3">
    <source>
        <dbReference type="ARBA" id="ARBA00004613"/>
    </source>
</evidence>
<gene>
    <name evidence="28" type="primary">cd44a</name>
</gene>
<reference evidence="28" key="3">
    <citation type="submission" date="2025-09" db="UniProtKB">
        <authorList>
            <consortium name="Ensembl"/>
        </authorList>
    </citation>
    <scope>IDENTIFICATION</scope>
</reference>
<dbReference type="Gene3D" id="3.10.100.10">
    <property type="entry name" value="Mannose-Binding Protein A, subunit A"/>
    <property type="match status" value="1"/>
</dbReference>
<keyword evidence="10" id="KW-0130">Cell adhesion</keyword>
<dbReference type="GO" id="GO:0035692">
    <property type="term" value="C:macrophage migration inhibitory factor receptor complex"/>
    <property type="evidence" value="ECO:0007669"/>
    <property type="project" value="TreeGrafter"/>
</dbReference>
<feature type="region of interest" description="Disordered" evidence="25">
    <location>
        <begin position="272"/>
        <end position="312"/>
    </location>
</feature>
<proteinExistence type="predicted"/>
<evidence type="ECO:0000256" key="22">
    <source>
        <dbReference type="ARBA" id="ARBA00032514"/>
    </source>
</evidence>
<reference evidence="28" key="2">
    <citation type="submission" date="2025-08" db="UniProtKB">
        <authorList>
            <consortium name="Ensembl"/>
        </authorList>
    </citation>
    <scope>IDENTIFICATION</scope>
</reference>
<keyword evidence="11" id="KW-0654">Proteoglycan</keyword>
<dbReference type="PANTHER" id="PTHR10225:SF6">
    <property type="entry name" value="CD44 ANTIGEN"/>
    <property type="match status" value="1"/>
</dbReference>
<evidence type="ECO:0000256" key="23">
    <source>
        <dbReference type="ARBA" id="ARBA00032917"/>
    </source>
</evidence>
<accession>A0A8C9SN54</accession>
<feature type="compositionally biased region" description="Polar residues" evidence="25">
    <location>
        <begin position="279"/>
        <end position="298"/>
    </location>
</feature>
<keyword evidence="6" id="KW-0964">Secreted</keyword>
<dbReference type="SMART" id="SM00445">
    <property type="entry name" value="LINK"/>
    <property type="match status" value="1"/>
</dbReference>
<dbReference type="InterPro" id="IPR001231">
    <property type="entry name" value="CD44_antigen"/>
</dbReference>
<evidence type="ECO:0000313" key="29">
    <source>
        <dbReference type="Proteomes" id="UP000694397"/>
    </source>
</evidence>
<sequence length="312" mass="34523">MPQTTLRTELPCWQSQTKEIFLQVPRMWALMLCASFSFLVCCGSHQAQVVARSCSYVGVFHVEGGARYALNFDQARKLCEDLGTTLASEEQVSMAYDKGLETCRYGWISNQNTTILRHSSHSNCASNQTGVIFHSDNLDVPYDAYCYNSSDPSDKNCDLMISRVRAATVSTSPTPENHTATGGTTSHSEDTTHGMIPNSVTTHPRDTSLDSATTARTAESPGVTREQMNEFDDWIIVLIVILSVLVIILVCLTVACRKRLCSKREKLRITTEKTDRGTTKSQEMVTLTSEEKVQSNGSTEDDNGRSQEPLQA</sequence>
<dbReference type="GeneTree" id="ENSGT00530000063822"/>
<evidence type="ECO:0000256" key="6">
    <source>
        <dbReference type="ARBA" id="ARBA00022525"/>
    </source>
</evidence>
<evidence type="ECO:0000256" key="24">
    <source>
        <dbReference type="PROSITE-ProRule" id="PRU00323"/>
    </source>
</evidence>
<dbReference type="InterPro" id="IPR016187">
    <property type="entry name" value="CTDL_fold"/>
</dbReference>
<evidence type="ECO:0000256" key="2">
    <source>
        <dbReference type="ARBA" id="ARBA00004251"/>
    </source>
</evidence>
<evidence type="ECO:0000256" key="21">
    <source>
        <dbReference type="ARBA" id="ARBA00031823"/>
    </source>
</evidence>
<dbReference type="GO" id="GO:0005540">
    <property type="term" value="F:hyaluronic acid binding"/>
    <property type="evidence" value="ECO:0007669"/>
    <property type="project" value="InterPro"/>
</dbReference>
<dbReference type="InterPro" id="IPR016186">
    <property type="entry name" value="C-type_lectin-like/link_sf"/>
</dbReference>
<dbReference type="GO" id="GO:0042981">
    <property type="term" value="P:regulation of apoptotic process"/>
    <property type="evidence" value="ECO:0007669"/>
    <property type="project" value="UniProtKB-ARBA"/>
</dbReference>
<dbReference type="OrthoDB" id="8952307at2759"/>
<keyword evidence="13 26" id="KW-0472">Membrane</keyword>
<evidence type="ECO:0000256" key="15">
    <source>
        <dbReference type="ARBA" id="ARBA00023170"/>
    </source>
</evidence>
<dbReference type="Ensembl" id="ENSSFOT00015060739.1">
    <property type="protein sequence ID" value="ENSSFOP00015040108.1"/>
    <property type="gene ID" value="ENSSFOG00015028482.1"/>
</dbReference>
<protein>
    <recommendedName>
        <fullName evidence="4">CD44 antigen</fullName>
    </recommendedName>
    <alternativeName>
        <fullName evidence="22">GP90 lymphocyte homing/adhesion receptor</fullName>
    </alternativeName>
    <alternativeName>
        <fullName evidence="21">HUTCH-I</fullName>
    </alternativeName>
    <alternativeName>
        <fullName evidence="23">Hermes antigen</fullName>
    </alternativeName>
    <alternativeName>
        <fullName evidence="20">Hyaluronate receptor</fullName>
    </alternativeName>
    <alternativeName>
        <fullName evidence="18">Phagocytic glycoprotein 1</fullName>
    </alternativeName>
    <alternativeName>
        <fullName evidence="19">Phagocytic glycoprotein I</fullName>
    </alternativeName>
</protein>
<keyword evidence="14 24" id="KW-1015">Disulfide bond</keyword>
<dbReference type="AlphaFoldDB" id="A0A8C9SN54"/>
<evidence type="ECO:0000256" key="14">
    <source>
        <dbReference type="ARBA" id="ARBA00023157"/>
    </source>
</evidence>
<reference evidence="28 29" key="1">
    <citation type="submission" date="2019-04" db="EMBL/GenBank/DDBJ databases">
        <authorList>
            <consortium name="Wellcome Sanger Institute Data Sharing"/>
        </authorList>
    </citation>
    <scope>NUCLEOTIDE SEQUENCE [LARGE SCALE GENOMIC DNA]</scope>
</reference>
<dbReference type="InterPro" id="IPR000538">
    <property type="entry name" value="Link_dom"/>
</dbReference>
<feature type="region of interest" description="Disordered" evidence="25">
    <location>
        <begin position="168"/>
        <end position="224"/>
    </location>
</feature>
<dbReference type="GO" id="GO:0007155">
    <property type="term" value="P:cell adhesion"/>
    <property type="evidence" value="ECO:0007669"/>
    <property type="project" value="UniProtKB-KW"/>
</dbReference>
<evidence type="ECO:0000256" key="10">
    <source>
        <dbReference type="ARBA" id="ARBA00022889"/>
    </source>
</evidence>
<dbReference type="PROSITE" id="PS50963">
    <property type="entry name" value="LINK_2"/>
    <property type="match status" value="1"/>
</dbReference>
<evidence type="ECO:0000256" key="9">
    <source>
        <dbReference type="ARBA" id="ARBA00022729"/>
    </source>
</evidence>
<evidence type="ECO:0000256" key="26">
    <source>
        <dbReference type="SAM" id="Phobius"/>
    </source>
</evidence>
<dbReference type="GeneID" id="108934531"/>
<evidence type="ECO:0000256" key="20">
    <source>
        <dbReference type="ARBA" id="ARBA00031179"/>
    </source>
</evidence>
<feature type="disulfide bond" evidence="24">
    <location>
        <begin position="103"/>
        <end position="124"/>
    </location>
</feature>
<dbReference type="PRINTS" id="PR01265">
    <property type="entry name" value="LINKMODULE"/>
</dbReference>
<dbReference type="GO" id="GO:0005902">
    <property type="term" value="C:microvillus"/>
    <property type="evidence" value="ECO:0007669"/>
    <property type="project" value="UniProtKB-SubCell"/>
</dbReference>
<evidence type="ECO:0000256" key="5">
    <source>
        <dbReference type="ARBA" id="ARBA00022475"/>
    </source>
</evidence>
<keyword evidence="17" id="KW-0966">Cell projection</keyword>
<feature type="transmembrane region" description="Helical" evidence="26">
    <location>
        <begin position="234"/>
        <end position="256"/>
    </location>
</feature>
<keyword evidence="29" id="KW-1185">Reference proteome</keyword>
<evidence type="ECO:0000313" key="28">
    <source>
        <dbReference type="Ensembl" id="ENSSFOP00015040108.1"/>
    </source>
</evidence>
<evidence type="ECO:0000256" key="8">
    <source>
        <dbReference type="ARBA" id="ARBA00022692"/>
    </source>
</evidence>
<evidence type="ECO:0000259" key="27">
    <source>
        <dbReference type="PROSITE" id="PS50963"/>
    </source>
</evidence>
<name>A0A8C9SN54_SCLFO</name>
<feature type="compositionally biased region" description="Polar residues" evidence="25">
    <location>
        <begin position="168"/>
        <end position="186"/>
    </location>
</feature>
<keyword evidence="5" id="KW-1003">Cell membrane</keyword>
<keyword evidence="16" id="KW-0325">Glycoprotein</keyword>
<evidence type="ECO:0000256" key="4">
    <source>
        <dbReference type="ARBA" id="ARBA00020474"/>
    </source>
</evidence>
<evidence type="ECO:0000256" key="17">
    <source>
        <dbReference type="ARBA" id="ARBA00023273"/>
    </source>
</evidence>
<dbReference type="Pfam" id="PF00193">
    <property type="entry name" value="Xlink"/>
    <property type="match status" value="1"/>
</dbReference>
<dbReference type="GO" id="GO:0048731">
    <property type="term" value="P:system development"/>
    <property type="evidence" value="ECO:0007669"/>
    <property type="project" value="UniProtKB-ARBA"/>
</dbReference>
<comment type="subcellular location">
    <subcellularLocation>
        <location evidence="2">Cell membrane</location>
        <topology evidence="2">Single-pass type I membrane protein</topology>
    </subcellularLocation>
    <subcellularLocation>
        <location evidence="1">Cell projection</location>
        <location evidence="1">Microvillus</location>
    </subcellularLocation>
    <subcellularLocation>
        <location evidence="3">Secreted</location>
    </subcellularLocation>
</comment>
<feature type="domain" description="Link" evidence="27">
    <location>
        <begin position="58"/>
        <end position="148"/>
    </location>
</feature>
<dbReference type="GO" id="GO:0009653">
    <property type="term" value="P:anatomical structure morphogenesis"/>
    <property type="evidence" value="ECO:0007669"/>
    <property type="project" value="UniProtKB-ARBA"/>
</dbReference>
<evidence type="ECO:0000256" key="11">
    <source>
        <dbReference type="ARBA" id="ARBA00022974"/>
    </source>
</evidence>
<dbReference type="GO" id="GO:0009986">
    <property type="term" value="C:cell surface"/>
    <property type="evidence" value="ECO:0007669"/>
    <property type="project" value="UniProtKB-ARBA"/>
</dbReference>
<evidence type="ECO:0000256" key="1">
    <source>
        <dbReference type="ARBA" id="ARBA00004105"/>
    </source>
</evidence>
<evidence type="ECO:0000256" key="7">
    <source>
        <dbReference type="ARBA" id="ARBA00022553"/>
    </source>
</evidence>
<dbReference type="GO" id="GO:0070374">
    <property type="term" value="P:positive regulation of ERK1 and ERK2 cascade"/>
    <property type="evidence" value="ECO:0007669"/>
    <property type="project" value="TreeGrafter"/>
</dbReference>
<dbReference type="RefSeq" id="XP_018607946.2">
    <property type="nucleotide sequence ID" value="XM_018752430.2"/>
</dbReference>
<dbReference type="PRINTS" id="PR00658">
    <property type="entry name" value="CD44"/>
</dbReference>
<evidence type="ECO:0000256" key="16">
    <source>
        <dbReference type="ARBA" id="ARBA00023180"/>
    </source>
</evidence>
<dbReference type="GO" id="GO:0005576">
    <property type="term" value="C:extracellular region"/>
    <property type="evidence" value="ECO:0007669"/>
    <property type="project" value="UniProtKB-SubCell"/>
</dbReference>
<organism evidence="28 29">
    <name type="scientific">Scleropages formosus</name>
    <name type="common">Asian bonytongue</name>
    <name type="synonym">Osteoglossum formosum</name>
    <dbReference type="NCBI Taxonomy" id="113540"/>
    <lineage>
        <taxon>Eukaryota</taxon>
        <taxon>Metazoa</taxon>
        <taxon>Chordata</taxon>
        <taxon>Craniata</taxon>
        <taxon>Vertebrata</taxon>
        <taxon>Euteleostomi</taxon>
        <taxon>Actinopterygii</taxon>
        <taxon>Neopterygii</taxon>
        <taxon>Teleostei</taxon>
        <taxon>Osteoglossocephala</taxon>
        <taxon>Osteoglossomorpha</taxon>
        <taxon>Osteoglossiformes</taxon>
        <taxon>Osteoglossidae</taxon>
        <taxon>Scleropages</taxon>
    </lineage>
</organism>
<evidence type="ECO:0000256" key="13">
    <source>
        <dbReference type="ARBA" id="ARBA00023136"/>
    </source>
</evidence>
<comment type="caution">
    <text evidence="24">Lacks conserved residue(s) required for the propagation of feature annotation.</text>
</comment>
<keyword evidence="15" id="KW-0675">Receptor</keyword>